<comment type="caution">
    <text evidence="9">The sequence shown here is derived from an EMBL/GenBank/DDBJ whole genome shotgun (WGS) entry which is preliminary data.</text>
</comment>
<proteinExistence type="predicted"/>
<dbReference type="GO" id="GO:0005886">
    <property type="term" value="C:plasma membrane"/>
    <property type="evidence" value="ECO:0007669"/>
    <property type="project" value="UniProtKB-SubCell"/>
</dbReference>
<evidence type="ECO:0000259" key="7">
    <source>
        <dbReference type="Pfam" id="PF03772"/>
    </source>
</evidence>
<accession>A0A0G1L325</accession>
<feature type="transmembrane region" description="Helical" evidence="6">
    <location>
        <begin position="480"/>
        <end position="499"/>
    </location>
</feature>
<feature type="transmembrane region" description="Helical" evidence="6">
    <location>
        <begin position="30"/>
        <end position="49"/>
    </location>
</feature>
<evidence type="ECO:0000313" key="10">
    <source>
        <dbReference type="Proteomes" id="UP000034368"/>
    </source>
</evidence>
<keyword evidence="4 6" id="KW-1133">Transmembrane helix</keyword>
<comment type="subcellular location">
    <subcellularLocation>
        <location evidence="1">Cell membrane</location>
        <topology evidence="1">Multi-pass membrane protein</topology>
    </subcellularLocation>
</comment>
<dbReference type="Pfam" id="PF03772">
    <property type="entry name" value="Competence"/>
    <property type="match status" value="1"/>
</dbReference>
<reference evidence="9 10" key="1">
    <citation type="journal article" date="2015" name="Nature">
        <title>rRNA introns, odd ribosomes, and small enigmatic genomes across a large radiation of phyla.</title>
        <authorList>
            <person name="Brown C.T."/>
            <person name="Hug L.A."/>
            <person name="Thomas B.C."/>
            <person name="Sharon I."/>
            <person name="Castelle C.J."/>
            <person name="Singh A."/>
            <person name="Wilkins M.J."/>
            <person name="Williams K.H."/>
            <person name="Banfield J.F."/>
        </authorList>
    </citation>
    <scope>NUCLEOTIDE SEQUENCE [LARGE SCALE GENOMIC DNA]</scope>
</reference>
<dbReference type="NCBIfam" id="TIGR00360">
    <property type="entry name" value="ComEC_N-term"/>
    <property type="match status" value="1"/>
</dbReference>
<dbReference type="InterPro" id="IPR004477">
    <property type="entry name" value="ComEC_N"/>
</dbReference>
<dbReference type="InterPro" id="IPR025405">
    <property type="entry name" value="DUF4131"/>
</dbReference>
<dbReference type="Proteomes" id="UP000034368">
    <property type="component" value="Unassembled WGS sequence"/>
</dbReference>
<keyword evidence="5 6" id="KW-0472">Membrane</keyword>
<evidence type="ECO:0000256" key="5">
    <source>
        <dbReference type="ARBA" id="ARBA00023136"/>
    </source>
</evidence>
<keyword evidence="2" id="KW-1003">Cell membrane</keyword>
<feature type="transmembrane region" description="Helical" evidence="6">
    <location>
        <begin position="450"/>
        <end position="468"/>
    </location>
</feature>
<evidence type="ECO:0000259" key="8">
    <source>
        <dbReference type="Pfam" id="PF13567"/>
    </source>
</evidence>
<dbReference type="PANTHER" id="PTHR30619:SF7">
    <property type="entry name" value="BETA-LACTAMASE DOMAIN PROTEIN"/>
    <property type="match status" value="1"/>
</dbReference>
<sequence length="507" mass="57149">MHRSQVLFALLSAFLAGVFLASLMRISWSLILIFSILGISIIAVAGYEKTFGRFVSKRKKGIVIGFLLLVFALGLGRYSAFEYGHTLLEEFNNRDSEVILRGYISDELENDGAKTKFTFRVKEIQTPQITIPVDENVLIRTDIFPPKAYGDFLEISGVPEKPQNFSNFDYIIYLKKEGIRSIIAFPRIRKIDAVRIGIFEKYKIPVFKMLFSVKNNFQASIKKVMAEPDSEYMNGILLGSRQNIPIEIRESFNKTGTTHVLALSGFNITIIANALLITLTQFMRRKKAFWVSSGIIVLFTIMVGAGPSIARATIMGLILLFAQSYGRLYNPMNAILFAAALMVWLNPLILVHDIGFQLSFMAVMGIIMFHPVFERAMRAWPDKFKIRENLQMTISAQVLVIPLLMYYFQQFSLVSLPANILILPLIPLAMLLGFLSGLAGLIFIPLGKALGILATLVSTYQLTVVEWLGSFEFSSLTISINAYVLFFSYSIIIISFLIMRQKNSHEI</sequence>
<organism evidence="9 10">
    <name type="scientific">Candidatus Yanofskybacteria bacterium GW2011_GWB1_45_11</name>
    <dbReference type="NCBI Taxonomy" id="1619026"/>
    <lineage>
        <taxon>Bacteria</taxon>
        <taxon>Candidatus Yanofskyibacteriota</taxon>
    </lineage>
</organism>
<dbReference type="InterPro" id="IPR052159">
    <property type="entry name" value="Competence_DNA_uptake"/>
</dbReference>
<evidence type="ECO:0000256" key="1">
    <source>
        <dbReference type="ARBA" id="ARBA00004651"/>
    </source>
</evidence>
<feature type="transmembrane region" description="Helical" evidence="6">
    <location>
        <begin position="341"/>
        <end position="369"/>
    </location>
</feature>
<feature type="domain" description="DUF4131" evidence="8">
    <location>
        <begin position="27"/>
        <end position="183"/>
    </location>
</feature>
<evidence type="ECO:0000313" key="9">
    <source>
        <dbReference type="EMBL" id="KKT90203.1"/>
    </source>
</evidence>
<feature type="transmembrane region" description="Helical" evidence="6">
    <location>
        <begin position="61"/>
        <end position="80"/>
    </location>
</feature>
<name>A0A0G1L325_9BACT</name>
<evidence type="ECO:0000256" key="4">
    <source>
        <dbReference type="ARBA" id="ARBA00022989"/>
    </source>
</evidence>
<feature type="transmembrane region" description="Helical" evidence="6">
    <location>
        <begin position="420"/>
        <end position="443"/>
    </location>
</feature>
<keyword evidence="3 6" id="KW-0812">Transmembrane</keyword>
<feature type="transmembrane region" description="Helical" evidence="6">
    <location>
        <begin position="295"/>
        <end position="321"/>
    </location>
</feature>
<evidence type="ECO:0000256" key="3">
    <source>
        <dbReference type="ARBA" id="ARBA00022692"/>
    </source>
</evidence>
<dbReference type="AlphaFoldDB" id="A0A0G1L325"/>
<feature type="transmembrane region" description="Helical" evidence="6">
    <location>
        <begin position="260"/>
        <end position="283"/>
    </location>
</feature>
<evidence type="ECO:0000256" key="2">
    <source>
        <dbReference type="ARBA" id="ARBA00022475"/>
    </source>
</evidence>
<dbReference type="PANTHER" id="PTHR30619">
    <property type="entry name" value="DNA INTERNALIZATION/COMPETENCE PROTEIN COMEC/REC2"/>
    <property type="match status" value="1"/>
</dbReference>
<feature type="domain" description="ComEC/Rec2-related protein" evidence="7">
    <location>
        <begin position="236"/>
        <end position="500"/>
    </location>
</feature>
<dbReference type="EMBL" id="LCKD01000004">
    <property type="protein sequence ID" value="KKT90203.1"/>
    <property type="molecule type" value="Genomic_DNA"/>
</dbReference>
<dbReference type="Pfam" id="PF13567">
    <property type="entry name" value="DUF4131"/>
    <property type="match status" value="1"/>
</dbReference>
<protein>
    <submittedName>
        <fullName evidence="9">Internalization-related competence protein ComEC/Rec2 protein</fullName>
    </submittedName>
</protein>
<evidence type="ECO:0000256" key="6">
    <source>
        <dbReference type="SAM" id="Phobius"/>
    </source>
</evidence>
<gene>
    <name evidence="9" type="ORF">UW90_C0004G0008</name>
</gene>
<feature type="transmembrane region" description="Helical" evidence="6">
    <location>
        <begin position="390"/>
        <end position="408"/>
    </location>
</feature>